<protein>
    <submittedName>
        <fullName evidence="1">Uncharacterized protein</fullName>
    </submittedName>
</protein>
<evidence type="ECO:0000313" key="1">
    <source>
        <dbReference type="EMBL" id="SVA82788.1"/>
    </source>
</evidence>
<dbReference type="EMBL" id="UINC01019539">
    <property type="protein sequence ID" value="SVA82788.1"/>
    <property type="molecule type" value="Genomic_DNA"/>
</dbReference>
<organism evidence="1">
    <name type="scientific">marine metagenome</name>
    <dbReference type="NCBI Taxonomy" id="408172"/>
    <lineage>
        <taxon>unclassified sequences</taxon>
        <taxon>metagenomes</taxon>
        <taxon>ecological metagenomes</taxon>
    </lineage>
</organism>
<name>A0A381Z0H0_9ZZZZ</name>
<sequence>MHKAFSPAFKAVRRLHHSLYLLTSIVPC</sequence>
<gene>
    <name evidence="1" type="ORF">METZ01_LOCUS135642</name>
</gene>
<accession>A0A381Z0H0</accession>
<dbReference type="AlphaFoldDB" id="A0A381Z0H0"/>
<proteinExistence type="predicted"/>
<reference evidence="1" key="1">
    <citation type="submission" date="2018-05" db="EMBL/GenBank/DDBJ databases">
        <authorList>
            <person name="Lanie J.A."/>
            <person name="Ng W.-L."/>
            <person name="Kazmierczak K.M."/>
            <person name="Andrzejewski T.M."/>
            <person name="Davidsen T.M."/>
            <person name="Wayne K.J."/>
            <person name="Tettelin H."/>
            <person name="Glass J.I."/>
            <person name="Rusch D."/>
            <person name="Podicherti R."/>
            <person name="Tsui H.-C.T."/>
            <person name="Winkler M.E."/>
        </authorList>
    </citation>
    <scope>NUCLEOTIDE SEQUENCE</scope>
</reference>